<evidence type="ECO:0000259" key="6">
    <source>
        <dbReference type="Pfam" id="PF04545"/>
    </source>
</evidence>
<keyword evidence="3" id="KW-0238">DNA-binding</keyword>
<dbReference type="InterPro" id="IPR014284">
    <property type="entry name" value="RNA_pol_sigma-70_dom"/>
</dbReference>
<dbReference type="InterPro" id="IPR013324">
    <property type="entry name" value="RNA_pol_sigma_r3/r4-like"/>
</dbReference>
<dbReference type="KEGG" id="spoa:EQM13_04385"/>
<dbReference type="GO" id="GO:0006352">
    <property type="term" value="P:DNA-templated transcription initiation"/>
    <property type="evidence" value="ECO:0007669"/>
    <property type="project" value="InterPro"/>
</dbReference>
<feature type="domain" description="RNA polymerase sigma-70 region 4" evidence="6">
    <location>
        <begin position="207"/>
        <end position="259"/>
    </location>
</feature>
<sequence>MKMKKEKKSIKSNEELILLYKMNNDINARNELIINNIGLVYTAARKKVNLHTSFTFEDLIQEGIIGMIKGIEKFDISKNTNFSTYVYYWISQQISRAIMNDGYLIRLPAHIYEKMNQVSKEENSYLKYDSDISSKILCEKINITEREYEHINFYKTYYYNPVSLNTVIHIDSDDIFIELQDFIPDKKITIEEIILNKHLKEDICEILNSLSLREREVLKLRFGLKGEKPMTLEAIGRKFNLTRERIRQIEENALKKIRKSSQNERLKEYLNYI</sequence>
<proteinExistence type="predicted"/>
<dbReference type="SUPFAM" id="SSF88946">
    <property type="entry name" value="Sigma2 domain of RNA polymerase sigma factors"/>
    <property type="match status" value="1"/>
</dbReference>
<dbReference type="Gene3D" id="1.20.120.1810">
    <property type="match status" value="1"/>
</dbReference>
<evidence type="ECO:0000256" key="2">
    <source>
        <dbReference type="ARBA" id="ARBA00023082"/>
    </source>
</evidence>
<accession>A0A410QAF1</accession>
<evidence type="ECO:0000313" key="8">
    <source>
        <dbReference type="Proteomes" id="UP000287969"/>
    </source>
</evidence>
<dbReference type="Gene3D" id="1.10.10.10">
    <property type="entry name" value="Winged helix-like DNA-binding domain superfamily/Winged helix DNA-binding domain"/>
    <property type="match status" value="2"/>
</dbReference>
<dbReference type="EMBL" id="CP035282">
    <property type="protein sequence ID" value="QAT60868.1"/>
    <property type="molecule type" value="Genomic_DNA"/>
</dbReference>
<evidence type="ECO:0000259" key="5">
    <source>
        <dbReference type="Pfam" id="PF04542"/>
    </source>
</evidence>
<organism evidence="7 8">
    <name type="scientific">Acidilutibacter cellobiosedens</name>
    <dbReference type="NCBI Taxonomy" id="2507161"/>
    <lineage>
        <taxon>Bacteria</taxon>
        <taxon>Bacillati</taxon>
        <taxon>Bacillota</taxon>
        <taxon>Tissierellia</taxon>
        <taxon>Tissierellales</taxon>
        <taxon>Acidilutibacteraceae</taxon>
        <taxon>Acidilutibacter</taxon>
    </lineage>
</organism>
<dbReference type="InterPro" id="IPR013325">
    <property type="entry name" value="RNA_pol_sigma_r2"/>
</dbReference>
<evidence type="ECO:0000256" key="3">
    <source>
        <dbReference type="ARBA" id="ARBA00023125"/>
    </source>
</evidence>
<dbReference type="NCBIfam" id="TIGR02937">
    <property type="entry name" value="sigma70-ECF"/>
    <property type="match status" value="1"/>
</dbReference>
<dbReference type="AlphaFoldDB" id="A0A410QAF1"/>
<dbReference type="GO" id="GO:0003677">
    <property type="term" value="F:DNA binding"/>
    <property type="evidence" value="ECO:0007669"/>
    <property type="project" value="UniProtKB-KW"/>
</dbReference>
<keyword evidence="1" id="KW-0805">Transcription regulation</keyword>
<evidence type="ECO:0000256" key="1">
    <source>
        <dbReference type="ARBA" id="ARBA00023015"/>
    </source>
</evidence>
<dbReference type="PIRSF" id="PIRSF000770">
    <property type="entry name" value="RNA_pol_sigma-SigE/K"/>
    <property type="match status" value="1"/>
</dbReference>
<dbReference type="GO" id="GO:0016987">
    <property type="term" value="F:sigma factor activity"/>
    <property type="evidence" value="ECO:0007669"/>
    <property type="project" value="UniProtKB-KW"/>
</dbReference>
<dbReference type="PANTHER" id="PTHR30603:SF47">
    <property type="entry name" value="RNA POLYMERASE SIGMA FACTOR SIGD, CHLOROPLASTIC"/>
    <property type="match status" value="1"/>
</dbReference>
<dbReference type="Pfam" id="PF04545">
    <property type="entry name" value="Sigma70_r4"/>
    <property type="match status" value="1"/>
</dbReference>
<evidence type="ECO:0000313" key="7">
    <source>
        <dbReference type="EMBL" id="QAT60868.1"/>
    </source>
</evidence>
<dbReference type="InterPro" id="IPR050239">
    <property type="entry name" value="Sigma-70_RNA_pol_init_factors"/>
</dbReference>
<dbReference type="PANTHER" id="PTHR30603">
    <property type="entry name" value="RNA POLYMERASE SIGMA FACTOR RPO"/>
    <property type="match status" value="1"/>
</dbReference>
<dbReference type="PRINTS" id="PR00046">
    <property type="entry name" value="SIGMA70FCT"/>
</dbReference>
<keyword evidence="8" id="KW-1185">Reference proteome</keyword>
<dbReference type="Pfam" id="PF04542">
    <property type="entry name" value="Sigma70_r2"/>
    <property type="match status" value="1"/>
</dbReference>
<reference evidence="8" key="1">
    <citation type="submission" date="2019-01" db="EMBL/GenBank/DDBJ databases">
        <title>Draft genomes of a novel of Sporanaerobacter strains.</title>
        <authorList>
            <person name="Ma S."/>
        </authorList>
    </citation>
    <scope>NUCLEOTIDE SEQUENCE [LARGE SCALE GENOMIC DNA]</scope>
    <source>
        <strain evidence="8">NJN-17</strain>
    </source>
</reference>
<evidence type="ECO:0000256" key="4">
    <source>
        <dbReference type="ARBA" id="ARBA00023163"/>
    </source>
</evidence>
<keyword evidence="2" id="KW-0731">Sigma factor</keyword>
<dbReference type="OrthoDB" id="9809557at2"/>
<dbReference type="CDD" id="cd06171">
    <property type="entry name" value="Sigma70_r4"/>
    <property type="match status" value="1"/>
</dbReference>
<keyword evidence="4" id="KW-0804">Transcription</keyword>
<name>A0A410QAF1_9FIRM</name>
<dbReference type="InterPro" id="IPR007630">
    <property type="entry name" value="RNA_pol_sigma70_r4"/>
</dbReference>
<feature type="domain" description="RNA polymerase sigma-70 region 2" evidence="5">
    <location>
        <begin position="36"/>
        <end position="98"/>
    </location>
</feature>
<dbReference type="SUPFAM" id="SSF88659">
    <property type="entry name" value="Sigma3 and sigma4 domains of RNA polymerase sigma factors"/>
    <property type="match status" value="1"/>
</dbReference>
<dbReference type="InterPro" id="IPR007627">
    <property type="entry name" value="RNA_pol_sigma70_r2"/>
</dbReference>
<gene>
    <name evidence="7" type="ORF">EQM13_04385</name>
</gene>
<dbReference type="Proteomes" id="UP000287969">
    <property type="component" value="Chromosome"/>
</dbReference>
<protein>
    <submittedName>
        <fullName evidence="7">Sigma-70 family RNA polymerase sigma factor</fullName>
    </submittedName>
</protein>
<dbReference type="InterPro" id="IPR000943">
    <property type="entry name" value="RNA_pol_sigma70"/>
</dbReference>
<dbReference type="InterPro" id="IPR036388">
    <property type="entry name" value="WH-like_DNA-bd_sf"/>
</dbReference>